<comment type="caution">
    <text evidence="1">The sequence shown here is derived from an EMBL/GenBank/DDBJ whole genome shotgun (WGS) entry which is preliminary data.</text>
</comment>
<organism evidence="1 2">
    <name type="scientific">Dermacentor silvarum</name>
    <name type="common">Tick</name>
    <dbReference type="NCBI Taxonomy" id="543639"/>
    <lineage>
        <taxon>Eukaryota</taxon>
        <taxon>Metazoa</taxon>
        <taxon>Ecdysozoa</taxon>
        <taxon>Arthropoda</taxon>
        <taxon>Chelicerata</taxon>
        <taxon>Arachnida</taxon>
        <taxon>Acari</taxon>
        <taxon>Parasitiformes</taxon>
        <taxon>Ixodida</taxon>
        <taxon>Ixodoidea</taxon>
        <taxon>Ixodidae</taxon>
        <taxon>Rhipicephalinae</taxon>
        <taxon>Dermacentor</taxon>
    </lineage>
</organism>
<reference evidence="1" key="1">
    <citation type="submission" date="2020-05" db="EMBL/GenBank/DDBJ databases">
        <title>Large-scale comparative analyses of tick genomes elucidate their genetic diversity and vector capacities.</title>
        <authorList>
            <person name="Jia N."/>
            <person name="Wang J."/>
            <person name="Shi W."/>
            <person name="Du L."/>
            <person name="Sun Y."/>
            <person name="Zhan W."/>
            <person name="Jiang J."/>
            <person name="Wang Q."/>
            <person name="Zhang B."/>
            <person name="Ji P."/>
            <person name="Sakyi L.B."/>
            <person name="Cui X."/>
            <person name="Yuan T."/>
            <person name="Jiang B."/>
            <person name="Yang W."/>
            <person name="Lam T.T.-Y."/>
            <person name="Chang Q."/>
            <person name="Ding S."/>
            <person name="Wang X."/>
            <person name="Zhu J."/>
            <person name="Ruan X."/>
            <person name="Zhao L."/>
            <person name="Wei J."/>
            <person name="Que T."/>
            <person name="Du C."/>
            <person name="Cheng J."/>
            <person name="Dai P."/>
            <person name="Han X."/>
            <person name="Huang E."/>
            <person name="Gao Y."/>
            <person name="Liu J."/>
            <person name="Shao H."/>
            <person name="Ye R."/>
            <person name="Li L."/>
            <person name="Wei W."/>
            <person name="Wang X."/>
            <person name="Wang C."/>
            <person name="Yang T."/>
            <person name="Huo Q."/>
            <person name="Li W."/>
            <person name="Guo W."/>
            <person name="Chen H."/>
            <person name="Zhou L."/>
            <person name="Ni X."/>
            <person name="Tian J."/>
            <person name="Zhou Y."/>
            <person name="Sheng Y."/>
            <person name="Liu T."/>
            <person name="Pan Y."/>
            <person name="Xia L."/>
            <person name="Li J."/>
            <person name="Zhao F."/>
            <person name="Cao W."/>
        </authorList>
    </citation>
    <scope>NUCLEOTIDE SEQUENCE</scope>
    <source>
        <strain evidence="1">Dsil-2018</strain>
    </source>
</reference>
<gene>
    <name evidence="1" type="ORF">HPB49_019047</name>
</gene>
<evidence type="ECO:0000313" key="1">
    <source>
        <dbReference type="EMBL" id="KAH7937983.1"/>
    </source>
</evidence>
<keyword evidence="2" id="KW-1185">Reference proteome</keyword>
<name>A0ACB8CAQ2_DERSI</name>
<proteinExistence type="predicted"/>
<protein>
    <submittedName>
        <fullName evidence="1">Uncharacterized protein</fullName>
    </submittedName>
</protein>
<evidence type="ECO:0000313" key="2">
    <source>
        <dbReference type="Proteomes" id="UP000821865"/>
    </source>
</evidence>
<dbReference type="EMBL" id="CM023477">
    <property type="protein sequence ID" value="KAH7937983.1"/>
    <property type="molecule type" value="Genomic_DNA"/>
</dbReference>
<dbReference type="Proteomes" id="UP000821865">
    <property type="component" value="Chromosome 8"/>
</dbReference>
<accession>A0ACB8CAQ2</accession>
<sequence>MLHDVHHVDNVDFSWNPWDCFSGDIINLHALLKKHPAKCSNCFLCGQPLAQYGVKVRGVAWRKDDCAPPDYYRVYGVPALMSVLVTTILANFMYRKRWYLMYALLCLKVTVKGFRRKRHVNDYLWDGFLSYHASDAEWVRDVLLPRLESPPMKFRMCLAERDFIPGIAITENVYRAISQSRKSLFVISHEFCRSHWCLSELSLAQHRLFEKNGQDSMVFMKKTNVNESEMSSILQYLTKSRTYVELPPEGSRETLNNFFGLQLLTALEE</sequence>